<dbReference type="AlphaFoldDB" id="A0A4V6DG32"/>
<proteinExistence type="predicted"/>
<comment type="caution">
    <text evidence="2">The sequence shown here is derived from an EMBL/GenBank/DDBJ whole genome shotgun (WGS) entry which is preliminary data.</text>
</comment>
<keyword evidence="3" id="KW-1185">Reference proteome</keyword>
<dbReference type="Proteomes" id="UP000310108">
    <property type="component" value="Unassembled WGS sequence"/>
</dbReference>
<reference evidence="2 3" key="1">
    <citation type="journal article" date="2019" name="PLoS ONE">
        <title>Comparative genome analysis indicates high evolutionary potential of pathogenicity genes in Colletotrichum tanaceti.</title>
        <authorList>
            <person name="Lelwala R.V."/>
            <person name="Korhonen P.K."/>
            <person name="Young N.D."/>
            <person name="Scott J.B."/>
            <person name="Ades P.A."/>
            <person name="Gasser R.B."/>
            <person name="Taylor P.W.J."/>
        </authorList>
    </citation>
    <scope>NUCLEOTIDE SEQUENCE [LARGE SCALE GENOMIC DNA]</scope>
    <source>
        <strain evidence="2">BRIP57314</strain>
    </source>
</reference>
<sequence length="284" mass="31040">MATAAVATATHHWETKGAFDSAAIPGISLPLVEKDLVLSSETYNGLIPIEKQVKLQDSYAEHIKALLAIINKHGMGGLFGVHSLHRHDAVPEKMIRLEAAAPGIDGMNWTRATPITGELLTEEEIHATFFKVQDGTLIPFEFAKGPSPLKNHKISPQFIIEIAKYLFEHDLTDLISIEVKDFTKACAGDEKRTSELDVVWGTTESLTVVLPFSRMVYGVTNPVPTGWSVQDYSPAEGPGPGEHWNESTKSDGTKTHKVHVDSVEPITPKLLNDALVNLGYITKA</sequence>
<accession>A0A4V6DG32</accession>
<feature type="compositionally biased region" description="Basic and acidic residues" evidence="1">
    <location>
        <begin position="243"/>
        <end position="256"/>
    </location>
</feature>
<evidence type="ECO:0000313" key="2">
    <source>
        <dbReference type="EMBL" id="TKW51386.1"/>
    </source>
</evidence>
<evidence type="ECO:0000256" key="1">
    <source>
        <dbReference type="SAM" id="MobiDB-lite"/>
    </source>
</evidence>
<evidence type="ECO:0000313" key="3">
    <source>
        <dbReference type="Proteomes" id="UP000310108"/>
    </source>
</evidence>
<dbReference type="OrthoDB" id="2322999at2759"/>
<dbReference type="EMBL" id="PJEX01000309">
    <property type="protein sequence ID" value="TKW51386.1"/>
    <property type="molecule type" value="Genomic_DNA"/>
</dbReference>
<organism evidence="2 3">
    <name type="scientific">Colletotrichum tanaceti</name>
    <dbReference type="NCBI Taxonomy" id="1306861"/>
    <lineage>
        <taxon>Eukaryota</taxon>
        <taxon>Fungi</taxon>
        <taxon>Dikarya</taxon>
        <taxon>Ascomycota</taxon>
        <taxon>Pezizomycotina</taxon>
        <taxon>Sordariomycetes</taxon>
        <taxon>Hypocreomycetidae</taxon>
        <taxon>Glomerellales</taxon>
        <taxon>Glomerellaceae</taxon>
        <taxon>Colletotrichum</taxon>
        <taxon>Colletotrichum destructivum species complex</taxon>
    </lineage>
</organism>
<name>A0A4V6DG32_9PEZI</name>
<feature type="region of interest" description="Disordered" evidence="1">
    <location>
        <begin position="230"/>
        <end position="256"/>
    </location>
</feature>
<gene>
    <name evidence="2" type="ORF">CTA1_2561</name>
</gene>
<protein>
    <submittedName>
        <fullName evidence="2">Uncharacterized protein</fullName>
    </submittedName>
</protein>